<dbReference type="Gene3D" id="3.20.20.300">
    <property type="entry name" value="Glycoside hydrolase, family 3, N-terminal domain"/>
    <property type="match status" value="1"/>
</dbReference>
<dbReference type="InterPro" id="IPR036881">
    <property type="entry name" value="Glyco_hydro_3_C_sf"/>
</dbReference>
<dbReference type="Pfam" id="PF00933">
    <property type="entry name" value="Glyco_hydro_3"/>
    <property type="match status" value="1"/>
</dbReference>
<dbReference type="InterPro" id="IPR001764">
    <property type="entry name" value="Glyco_hydro_3_N"/>
</dbReference>
<evidence type="ECO:0000313" key="4">
    <source>
        <dbReference type="EMBL" id="GER04467.1"/>
    </source>
</evidence>
<evidence type="ECO:0000313" key="5">
    <source>
        <dbReference type="Proteomes" id="UP000324996"/>
    </source>
</evidence>
<dbReference type="SUPFAM" id="SSF52279">
    <property type="entry name" value="Beta-D-glucan exohydrolase, C-terminal domain"/>
    <property type="match status" value="1"/>
</dbReference>
<evidence type="ECO:0000256" key="1">
    <source>
        <dbReference type="ARBA" id="ARBA00022801"/>
    </source>
</evidence>
<evidence type="ECO:0000259" key="2">
    <source>
        <dbReference type="Pfam" id="PF00933"/>
    </source>
</evidence>
<comment type="caution">
    <text evidence="4">The sequence shown here is derived from an EMBL/GenBank/DDBJ whole genome shotgun (WGS) entry which is preliminary data.</text>
</comment>
<evidence type="ECO:0000259" key="3">
    <source>
        <dbReference type="Pfam" id="PF01915"/>
    </source>
</evidence>
<dbReference type="PANTHER" id="PTHR30620:SF77">
    <property type="entry name" value="LYSOSOMAL BETA GLUCOSIDASE-LIKE"/>
    <property type="match status" value="1"/>
</dbReference>
<dbReference type="Pfam" id="PF01915">
    <property type="entry name" value="Glyco_hydro_3_C"/>
    <property type="match status" value="1"/>
</dbReference>
<dbReference type="InterPro" id="IPR036962">
    <property type="entry name" value="Glyco_hydro_3_N_sf"/>
</dbReference>
<accession>A0A5A7N980</accession>
<dbReference type="EMBL" id="BKCN01000010">
    <property type="protein sequence ID" value="GER04467.1"/>
    <property type="molecule type" value="Genomic_DNA"/>
</dbReference>
<dbReference type="Proteomes" id="UP000324996">
    <property type="component" value="Unassembled WGS sequence"/>
</dbReference>
<name>A0A5A7N980_9PROT</name>
<sequence length="616" mass="66025">MTVERDPTIWPVVESAVPKDPEIEKKIDALLAKMTLEEKVGQTIQAEIHSISLEEITKYHIGSVLNGGGSYPTKDAKGAFLSWVAAANAFYDASVDPKNGRTAIPILWGTDAVHGHNNIVGATLYPHNIGLGATNDPDLIREIGAATARAVRATGIPWAFAPTVAVARDERWGRTYESYSEDPALVARLGRAMVEGLQGTPADATFLVADRVIATAKHFIGDGGTLGGDDQGDTVMSEADLFKLHGLGYVSTLEAGVQTVMASFNSWNGDKLHGHRYLLTDVLKNRMGFDGFVVGDWNGHEQIPGCTVGSCAQVINAGVDMVMAPINWKDFYRSTLAHVKKGTISEARLDDAVRRILRVKFRAGLFEGKRPSEHPLAGVEAVLGHAVHRDLARRAVRQSLVLLKNEPAVLPIAAHDRHVLVVGSAAESIPMQAGGWSVTWQGRDLDNSYFPGATNLWSGIEAAVKAAGGKAEYSPKGSYKKRPDVAIVVFGETPYAEFEGDRTDSIAFKDGGDSLALLKKLQADGIPTVAVMMSGRPMWVGDHLKAADAFVAAWLPGTEGGGVADVLIADENGAPRFDFTGRLSFSWPARPDQMPVNAGDLDETPAYPLGFGLSYP</sequence>
<keyword evidence="1" id="KW-0378">Hydrolase</keyword>
<dbReference type="InterPro" id="IPR051915">
    <property type="entry name" value="Cellulose_Degrad_GH3"/>
</dbReference>
<dbReference type="GO" id="GO:0009251">
    <property type="term" value="P:glucan catabolic process"/>
    <property type="evidence" value="ECO:0007669"/>
    <property type="project" value="TreeGrafter"/>
</dbReference>
<feature type="domain" description="Glycoside hydrolase family 3 C-terminal" evidence="3">
    <location>
        <begin position="400"/>
        <end position="615"/>
    </location>
</feature>
<proteinExistence type="predicted"/>
<gene>
    <name evidence="4" type="ORF">JCM17846_21490</name>
</gene>
<dbReference type="InterPro" id="IPR002772">
    <property type="entry name" value="Glyco_hydro_3_C"/>
</dbReference>
<dbReference type="SUPFAM" id="SSF51445">
    <property type="entry name" value="(Trans)glycosidases"/>
    <property type="match status" value="1"/>
</dbReference>
<feature type="domain" description="Glycoside hydrolase family 3 N-terminal" evidence="2">
    <location>
        <begin position="35"/>
        <end position="359"/>
    </location>
</feature>
<evidence type="ECO:0008006" key="6">
    <source>
        <dbReference type="Google" id="ProtNLM"/>
    </source>
</evidence>
<dbReference type="InterPro" id="IPR017853">
    <property type="entry name" value="GH"/>
</dbReference>
<organism evidence="4 5">
    <name type="scientific">Iodidimonas nitroreducens</name>
    <dbReference type="NCBI Taxonomy" id="1236968"/>
    <lineage>
        <taxon>Bacteria</taxon>
        <taxon>Pseudomonadati</taxon>
        <taxon>Pseudomonadota</taxon>
        <taxon>Alphaproteobacteria</taxon>
        <taxon>Iodidimonadales</taxon>
        <taxon>Iodidimonadaceae</taxon>
        <taxon>Iodidimonas</taxon>
    </lineage>
</organism>
<dbReference type="PANTHER" id="PTHR30620">
    <property type="entry name" value="PERIPLASMIC BETA-GLUCOSIDASE-RELATED"/>
    <property type="match status" value="1"/>
</dbReference>
<dbReference type="GO" id="GO:0008422">
    <property type="term" value="F:beta-glucosidase activity"/>
    <property type="evidence" value="ECO:0007669"/>
    <property type="project" value="TreeGrafter"/>
</dbReference>
<dbReference type="AlphaFoldDB" id="A0A5A7N980"/>
<reference evidence="4 5" key="1">
    <citation type="submission" date="2019-09" db="EMBL/GenBank/DDBJ databases">
        <title>NBRP : Genome information of microbial organism related human and environment.</title>
        <authorList>
            <person name="Hattori M."/>
            <person name="Oshima K."/>
            <person name="Inaba H."/>
            <person name="Suda W."/>
            <person name="Sakamoto M."/>
            <person name="Iino T."/>
            <person name="Kitahara M."/>
            <person name="Oshida Y."/>
            <person name="Iida T."/>
            <person name="Kudo T."/>
            <person name="Itoh T."/>
            <person name="Ohkuma M."/>
        </authorList>
    </citation>
    <scope>NUCLEOTIDE SEQUENCE [LARGE SCALE GENOMIC DNA]</scope>
    <source>
        <strain evidence="4 5">Q-1</strain>
    </source>
</reference>
<dbReference type="Gene3D" id="3.40.50.1700">
    <property type="entry name" value="Glycoside hydrolase family 3 C-terminal domain"/>
    <property type="match status" value="1"/>
</dbReference>
<keyword evidence="5" id="KW-1185">Reference proteome</keyword>
<protein>
    <recommendedName>
        <fullName evidence="6">1,4-beta-D-glucan glucohydrolase</fullName>
    </recommendedName>
</protein>
<dbReference type="PRINTS" id="PR00133">
    <property type="entry name" value="GLHYDRLASE3"/>
</dbReference>